<sequence>MLTANGGNILSKHYIRSRGKREICICKEEYFIVDGGRILLKKVWPNGGRYASVGGREVKRKILHCGWRKDWAEDSLAQRGSYSSEEGGSEVVGMINHVWLCPVYGAMILRRFTIVDRGGIRVKKVWPKRGRYASDEGGSEVMQEFGMINHVRICPIYGVMILSHDRKTSAQNVAEEFIKSPGRLLMEETSFRSPTSAVGGREKSAYVKEEDSPLWMEEGLC</sequence>
<evidence type="ECO:0000313" key="1">
    <source>
        <dbReference type="EMBL" id="GIY92130.1"/>
    </source>
</evidence>
<dbReference type="AlphaFoldDB" id="A0AAV4XDP8"/>
<keyword evidence="2" id="KW-1185">Reference proteome</keyword>
<protein>
    <submittedName>
        <fullName evidence="1">Uncharacterized protein</fullName>
    </submittedName>
</protein>
<name>A0AAV4XDP8_CAEEX</name>
<dbReference type="EMBL" id="BPLR01017502">
    <property type="protein sequence ID" value="GIY92130.1"/>
    <property type="molecule type" value="Genomic_DNA"/>
</dbReference>
<evidence type="ECO:0000313" key="2">
    <source>
        <dbReference type="Proteomes" id="UP001054945"/>
    </source>
</evidence>
<reference evidence="1 2" key="1">
    <citation type="submission" date="2021-06" db="EMBL/GenBank/DDBJ databases">
        <title>Caerostris extrusa draft genome.</title>
        <authorList>
            <person name="Kono N."/>
            <person name="Arakawa K."/>
        </authorList>
    </citation>
    <scope>NUCLEOTIDE SEQUENCE [LARGE SCALE GENOMIC DNA]</scope>
</reference>
<dbReference type="Proteomes" id="UP001054945">
    <property type="component" value="Unassembled WGS sequence"/>
</dbReference>
<accession>A0AAV4XDP8</accession>
<gene>
    <name evidence="1" type="ORF">CEXT_440191</name>
</gene>
<proteinExistence type="predicted"/>
<comment type="caution">
    <text evidence="1">The sequence shown here is derived from an EMBL/GenBank/DDBJ whole genome shotgun (WGS) entry which is preliminary data.</text>
</comment>
<organism evidence="1 2">
    <name type="scientific">Caerostris extrusa</name>
    <name type="common">Bark spider</name>
    <name type="synonym">Caerostris bankana</name>
    <dbReference type="NCBI Taxonomy" id="172846"/>
    <lineage>
        <taxon>Eukaryota</taxon>
        <taxon>Metazoa</taxon>
        <taxon>Ecdysozoa</taxon>
        <taxon>Arthropoda</taxon>
        <taxon>Chelicerata</taxon>
        <taxon>Arachnida</taxon>
        <taxon>Araneae</taxon>
        <taxon>Araneomorphae</taxon>
        <taxon>Entelegynae</taxon>
        <taxon>Araneoidea</taxon>
        <taxon>Araneidae</taxon>
        <taxon>Caerostris</taxon>
    </lineage>
</organism>